<feature type="domain" description="Amidohydrolase-related" evidence="6">
    <location>
        <begin position="117"/>
        <end position="419"/>
    </location>
</feature>
<evidence type="ECO:0000256" key="2">
    <source>
        <dbReference type="ARBA" id="ARBA00023239"/>
    </source>
</evidence>
<protein>
    <recommendedName>
        <fullName evidence="6">Amidohydrolase-related domain-containing protein</fullName>
    </recommendedName>
</protein>
<comment type="similarity">
    <text evidence="3">Belongs to the metallo-dependent hydrolases superfamily.</text>
</comment>
<dbReference type="SUPFAM" id="SSF51556">
    <property type="entry name" value="Metallo-dependent hydrolases"/>
    <property type="match status" value="1"/>
</dbReference>
<evidence type="ECO:0000259" key="6">
    <source>
        <dbReference type="Pfam" id="PF04909"/>
    </source>
</evidence>
<feature type="region of interest" description="Disordered" evidence="4">
    <location>
        <begin position="72"/>
        <end position="100"/>
    </location>
</feature>
<dbReference type="PANTHER" id="PTHR21240:SF32">
    <property type="entry name" value="AMIDOHYDROLASE-RELATED DOMAIN-CONTAINING PROTEIN"/>
    <property type="match status" value="1"/>
</dbReference>
<evidence type="ECO:0000313" key="7">
    <source>
        <dbReference type="EMBL" id="KAF5349970.1"/>
    </source>
</evidence>
<dbReference type="InterPro" id="IPR032465">
    <property type="entry name" value="ACMSD"/>
</dbReference>
<feature type="signal peptide" evidence="5">
    <location>
        <begin position="1"/>
        <end position="22"/>
    </location>
</feature>
<dbReference type="PANTHER" id="PTHR21240">
    <property type="entry name" value="2-AMINO-3-CARBOXYLMUCONATE-6-SEMIALDEHYDE DECARBOXYLASE"/>
    <property type="match status" value="1"/>
</dbReference>
<comment type="caution">
    <text evidence="7">The sequence shown here is derived from an EMBL/GenBank/DDBJ whole genome shotgun (WGS) entry which is preliminary data.</text>
</comment>
<keyword evidence="1 3" id="KW-0210">Decarboxylase</keyword>
<feature type="chain" id="PRO_5034059978" description="Amidohydrolase-related domain-containing protein" evidence="5">
    <location>
        <begin position="23"/>
        <end position="428"/>
    </location>
</feature>
<dbReference type="GO" id="GO:0005829">
    <property type="term" value="C:cytosol"/>
    <property type="evidence" value="ECO:0007669"/>
    <property type="project" value="TreeGrafter"/>
</dbReference>
<dbReference type="AlphaFoldDB" id="A0A8H5CXW8"/>
<evidence type="ECO:0000313" key="8">
    <source>
        <dbReference type="Proteomes" id="UP000559027"/>
    </source>
</evidence>
<dbReference type="GO" id="GO:0016831">
    <property type="term" value="F:carboxy-lyase activity"/>
    <property type="evidence" value="ECO:0007669"/>
    <property type="project" value="UniProtKB-KW"/>
</dbReference>
<dbReference type="Gene3D" id="3.20.20.140">
    <property type="entry name" value="Metal-dependent hydrolases"/>
    <property type="match status" value="1"/>
</dbReference>
<dbReference type="GO" id="GO:0019748">
    <property type="term" value="P:secondary metabolic process"/>
    <property type="evidence" value="ECO:0007669"/>
    <property type="project" value="TreeGrafter"/>
</dbReference>
<sequence>MKTSTLFSLFAVTLSNLYLTLAQDDSNVTQEIVNNAAADNIDFSSIGDIGGALTEISGLWNQITQNTTTTYSEYTSSNTDSSVKRRKRRFGHSTRGSSALLGNRPSLSQFLSGGTRIDVHSHVVPDWYRLLVPVTGGNPTPTWDMTSYMSFMDSEDIDRAVFSFSAPGANVFQGQRLATVALARLMNEQAAAYCAAFPNRLKFYAVVPLPYVQEAITEAQYALTRLGAAGIFLTSNFEGTYLGDASFRPFFQAIDKMSGKKVLYIHPGTPYVKYNNHLIEANPTPYPTGNIEFYFETARTLMDLSLTQTIHNFTSINYIIPHVGGAFPAAIDRILKSAPTIYDSSLKIYQTRFWWDSAGPTYYHQVSGLLGYEVPKTQLVFGTDFPYAPGFTQPGSLNAVLSSTLLTDAERKALFATNTQNAFADVDK</sequence>
<dbReference type="Pfam" id="PF04909">
    <property type="entry name" value="Amidohydro_2"/>
    <property type="match status" value="1"/>
</dbReference>
<evidence type="ECO:0000256" key="1">
    <source>
        <dbReference type="ARBA" id="ARBA00022793"/>
    </source>
</evidence>
<accession>A0A8H5CXW8</accession>
<dbReference type="InterPro" id="IPR032466">
    <property type="entry name" value="Metal_Hydrolase"/>
</dbReference>
<name>A0A8H5CXW8_9AGAR</name>
<organism evidence="7 8">
    <name type="scientific">Leucocoprinus leucothites</name>
    <dbReference type="NCBI Taxonomy" id="201217"/>
    <lineage>
        <taxon>Eukaryota</taxon>
        <taxon>Fungi</taxon>
        <taxon>Dikarya</taxon>
        <taxon>Basidiomycota</taxon>
        <taxon>Agaricomycotina</taxon>
        <taxon>Agaricomycetes</taxon>
        <taxon>Agaricomycetidae</taxon>
        <taxon>Agaricales</taxon>
        <taxon>Agaricineae</taxon>
        <taxon>Agaricaceae</taxon>
        <taxon>Leucocoprinus</taxon>
    </lineage>
</organism>
<keyword evidence="8" id="KW-1185">Reference proteome</keyword>
<evidence type="ECO:0000256" key="4">
    <source>
        <dbReference type="SAM" id="MobiDB-lite"/>
    </source>
</evidence>
<evidence type="ECO:0000256" key="3">
    <source>
        <dbReference type="RuleBase" id="RU366045"/>
    </source>
</evidence>
<dbReference type="InterPro" id="IPR006680">
    <property type="entry name" value="Amidohydro-rel"/>
</dbReference>
<dbReference type="EMBL" id="JAACJO010000015">
    <property type="protein sequence ID" value="KAF5349970.1"/>
    <property type="molecule type" value="Genomic_DNA"/>
</dbReference>
<reference evidence="7 8" key="1">
    <citation type="journal article" date="2020" name="ISME J.">
        <title>Uncovering the hidden diversity of litter-decomposition mechanisms in mushroom-forming fungi.</title>
        <authorList>
            <person name="Floudas D."/>
            <person name="Bentzer J."/>
            <person name="Ahren D."/>
            <person name="Johansson T."/>
            <person name="Persson P."/>
            <person name="Tunlid A."/>
        </authorList>
    </citation>
    <scope>NUCLEOTIDE SEQUENCE [LARGE SCALE GENOMIC DNA]</scope>
    <source>
        <strain evidence="7 8">CBS 146.42</strain>
    </source>
</reference>
<dbReference type="GO" id="GO:0016787">
    <property type="term" value="F:hydrolase activity"/>
    <property type="evidence" value="ECO:0007669"/>
    <property type="project" value="InterPro"/>
</dbReference>
<evidence type="ECO:0000256" key="5">
    <source>
        <dbReference type="SAM" id="SignalP"/>
    </source>
</evidence>
<feature type="compositionally biased region" description="Low complexity" evidence="4">
    <location>
        <begin position="72"/>
        <end position="81"/>
    </location>
</feature>
<proteinExistence type="inferred from homology"/>
<keyword evidence="2 3" id="KW-0456">Lyase</keyword>
<dbReference type="Proteomes" id="UP000559027">
    <property type="component" value="Unassembled WGS sequence"/>
</dbReference>
<gene>
    <name evidence="7" type="ORF">D9756_009132</name>
</gene>
<keyword evidence="5" id="KW-0732">Signal</keyword>
<dbReference type="OrthoDB" id="2832284at2759"/>